<proteinExistence type="predicted"/>
<protein>
    <submittedName>
        <fullName evidence="2">Uncharacterized protein</fullName>
    </submittedName>
</protein>
<sequence length="168" mass="18870">MNDWWVAAAAAKHPNDVRLSVHNTQITLVHVKGWTGGGIKRDDSQKRRASKRGDRRLVAAFIGPTLDHVSCPVALSVSLYISSASADCDAQVKGRWFKAPLWRVLKAADWPSSPPRDAGPVKKKNEMYKFPVWFMLMSVTAAYSYLFDAGHDDLAETSTRKRKREKDE</sequence>
<keyword evidence="1" id="KW-0812">Transmembrane</keyword>
<dbReference type="Proteomes" id="UP001234178">
    <property type="component" value="Unassembled WGS sequence"/>
</dbReference>
<organism evidence="2 3">
    <name type="scientific">Daphnia magna</name>
    <dbReference type="NCBI Taxonomy" id="35525"/>
    <lineage>
        <taxon>Eukaryota</taxon>
        <taxon>Metazoa</taxon>
        <taxon>Ecdysozoa</taxon>
        <taxon>Arthropoda</taxon>
        <taxon>Crustacea</taxon>
        <taxon>Branchiopoda</taxon>
        <taxon>Diplostraca</taxon>
        <taxon>Cladocera</taxon>
        <taxon>Anomopoda</taxon>
        <taxon>Daphniidae</taxon>
        <taxon>Daphnia</taxon>
    </lineage>
</organism>
<accession>A0ABQ9ZIE0</accession>
<name>A0ABQ9ZIE0_9CRUS</name>
<evidence type="ECO:0000256" key="1">
    <source>
        <dbReference type="SAM" id="Phobius"/>
    </source>
</evidence>
<reference evidence="2 3" key="1">
    <citation type="journal article" date="2023" name="Nucleic Acids Res.">
        <title>The hologenome of Daphnia magna reveals possible DNA methylation and microbiome-mediated evolution of the host genome.</title>
        <authorList>
            <person name="Chaturvedi A."/>
            <person name="Li X."/>
            <person name="Dhandapani V."/>
            <person name="Marshall H."/>
            <person name="Kissane S."/>
            <person name="Cuenca-Cambronero M."/>
            <person name="Asole G."/>
            <person name="Calvet F."/>
            <person name="Ruiz-Romero M."/>
            <person name="Marangio P."/>
            <person name="Guigo R."/>
            <person name="Rago D."/>
            <person name="Mirbahai L."/>
            <person name="Eastwood N."/>
            <person name="Colbourne J.K."/>
            <person name="Zhou J."/>
            <person name="Mallon E."/>
            <person name="Orsini L."/>
        </authorList>
    </citation>
    <scope>NUCLEOTIDE SEQUENCE [LARGE SCALE GENOMIC DNA]</scope>
    <source>
        <strain evidence="2">LRV0_1</strain>
    </source>
</reference>
<gene>
    <name evidence="2" type="ORF">OUZ56_024926</name>
</gene>
<dbReference type="EMBL" id="JAOYFB010000004">
    <property type="protein sequence ID" value="KAK4012692.1"/>
    <property type="molecule type" value="Genomic_DNA"/>
</dbReference>
<evidence type="ECO:0000313" key="2">
    <source>
        <dbReference type="EMBL" id="KAK4012692.1"/>
    </source>
</evidence>
<evidence type="ECO:0000313" key="3">
    <source>
        <dbReference type="Proteomes" id="UP001234178"/>
    </source>
</evidence>
<keyword evidence="3" id="KW-1185">Reference proteome</keyword>
<feature type="transmembrane region" description="Helical" evidence="1">
    <location>
        <begin position="130"/>
        <end position="147"/>
    </location>
</feature>
<comment type="caution">
    <text evidence="2">The sequence shown here is derived from an EMBL/GenBank/DDBJ whole genome shotgun (WGS) entry which is preliminary data.</text>
</comment>
<keyword evidence="1" id="KW-1133">Transmembrane helix</keyword>
<keyword evidence="1" id="KW-0472">Membrane</keyword>